<keyword evidence="2" id="KW-0560">Oxidoreductase</keyword>
<gene>
    <name evidence="3" type="ORF">V5E97_03680</name>
</gene>
<dbReference type="RefSeq" id="WP_406697933.1">
    <property type="nucleotide sequence ID" value="NZ_CP155447.1"/>
</dbReference>
<protein>
    <submittedName>
        <fullName evidence="3">SDR family NAD(P)-dependent oxidoreductase</fullName>
    </submittedName>
</protein>
<name>A0AAU7CJM1_9BACT</name>
<dbReference type="InterPro" id="IPR036291">
    <property type="entry name" value="NAD(P)-bd_dom_sf"/>
</dbReference>
<comment type="similarity">
    <text evidence="1">Belongs to the short-chain dehydrogenases/reductases (SDR) family.</text>
</comment>
<dbReference type="AlphaFoldDB" id="A0AAU7CJM1"/>
<sequence length="195" mass="20523">MPQADSVSDSTPAQEPTIQALFDLSGKVALITGGTGHLGSAMARALAEAGASVVITSREAARAEAAAAALPRRGEATHLGLALDHMKPDELDDAFARVVHRAGQVDILVNNGHEALGNDLTSVTAEQFTRHLANATGYFVLARLLHDHAVQRECPASIILLGSMYGLVGSYPDAYEGFARRAPWPTTPSREGSSR</sequence>
<dbReference type="PANTHER" id="PTHR43669:SF3">
    <property type="entry name" value="ALCOHOL DEHYDROGENASE, PUTATIVE (AFU_ORTHOLOGUE AFUA_3G03445)-RELATED"/>
    <property type="match status" value="1"/>
</dbReference>
<dbReference type="EMBL" id="CP155447">
    <property type="protein sequence ID" value="XBH05132.1"/>
    <property type="molecule type" value="Genomic_DNA"/>
</dbReference>
<dbReference type="Pfam" id="PF00106">
    <property type="entry name" value="adh_short"/>
    <property type="match status" value="1"/>
</dbReference>
<evidence type="ECO:0000256" key="1">
    <source>
        <dbReference type="ARBA" id="ARBA00006484"/>
    </source>
</evidence>
<dbReference type="PRINTS" id="PR00081">
    <property type="entry name" value="GDHRDH"/>
</dbReference>
<proteinExistence type="inferred from homology"/>
<dbReference type="InterPro" id="IPR002347">
    <property type="entry name" value="SDR_fam"/>
</dbReference>
<dbReference type="SUPFAM" id="SSF51735">
    <property type="entry name" value="NAD(P)-binding Rossmann-fold domains"/>
    <property type="match status" value="1"/>
</dbReference>
<dbReference type="Gene3D" id="3.40.50.720">
    <property type="entry name" value="NAD(P)-binding Rossmann-like Domain"/>
    <property type="match status" value="1"/>
</dbReference>
<dbReference type="GO" id="GO:0016491">
    <property type="term" value="F:oxidoreductase activity"/>
    <property type="evidence" value="ECO:0007669"/>
    <property type="project" value="UniProtKB-KW"/>
</dbReference>
<reference evidence="3" key="1">
    <citation type="submission" date="2024-05" db="EMBL/GenBank/DDBJ databases">
        <title>Planctomycetes of the genus Singulisphaera possess chitinolytic capabilities.</title>
        <authorList>
            <person name="Ivanova A."/>
        </authorList>
    </citation>
    <scope>NUCLEOTIDE SEQUENCE</scope>
    <source>
        <strain evidence="3">Ch08T</strain>
    </source>
</reference>
<dbReference type="PANTHER" id="PTHR43669">
    <property type="entry name" value="5-KETO-D-GLUCONATE 5-REDUCTASE"/>
    <property type="match status" value="1"/>
</dbReference>
<organism evidence="3">
    <name type="scientific">Singulisphaera sp. Ch08</name>
    <dbReference type="NCBI Taxonomy" id="3120278"/>
    <lineage>
        <taxon>Bacteria</taxon>
        <taxon>Pseudomonadati</taxon>
        <taxon>Planctomycetota</taxon>
        <taxon>Planctomycetia</taxon>
        <taxon>Isosphaerales</taxon>
        <taxon>Isosphaeraceae</taxon>
        <taxon>Singulisphaera</taxon>
    </lineage>
</organism>
<accession>A0AAU7CJM1</accession>
<evidence type="ECO:0000313" key="3">
    <source>
        <dbReference type="EMBL" id="XBH05132.1"/>
    </source>
</evidence>
<evidence type="ECO:0000256" key="2">
    <source>
        <dbReference type="ARBA" id="ARBA00023002"/>
    </source>
</evidence>